<name>A0ACA9NZQ0_9GLOM</name>
<reference evidence="1" key="1">
    <citation type="submission" date="2021-06" db="EMBL/GenBank/DDBJ databases">
        <authorList>
            <person name="Kallberg Y."/>
            <person name="Tangrot J."/>
            <person name="Rosling A."/>
        </authorList>
    </citation>
    <scope>NUCLEOTIDE SEQUENCE</scope>
    <source>
        <strain evidence="1">MA461A</strain>
    </source>
</reference>
<accession>A0ACA9NZQ0</accession>
<organism evidence="1 2">
    <name type="scientific">Racocetra persica</name>
    <dbReference type="NCBI Taxonomy" id="160502"/>
    <lineage>
        <taxon>Eukaryota</taxon>
        <taxon>Fungi</taxon>
        <taxon>Fungi incertae sedis</taxon>
        <taxon>Mucoromycota</taxon>
        <taxon>Glomeromycotina</taxon>
        <taxon>Glomeromycetes</taxon>
        <taxon>Diversisporales</taxon>
        <taxon>Gigasporaceae</taxon>
        <taxon>Racocetra</taxon>
    </lineage>
</organism>
<sequence length="173" mass="17926">MGFWDSSFGEALKFGIKWGVSTVAAGTLVAATGGLGAIAIGGAVAGEGYLIKKAAQECDNEFFEFVGDTILSTGIGTATGGLVGTESSSLASKGSEKALRTGIATAGTNGSKILINSWVYTKMAQYGYDIAGKSKSGFEAFLSFLHGKHKEEGTSYESQCPICNGKFSKYPPY</sequence>
<proteinExistence type="predicted"/>
<dbReference type="EMBL" id="CAJVQC010016773">
    <property type="protein sequence ID" value="CAG8679609.1"/>
    <property type="molecule type" value="Genomic_DNA"/>
</dbReference>
<evidence type="ECO:0000313" key="2">
    <source>
        <dbReference type="Proteomes" id="UP000789920"/>
    </source>
</evidence>
<dbReference type="Proteomes" id="UP000789920">
    <property type="component" value="Unassembled WGS sequence"/>
</dbReference>
<gene>
    <name evidence="1" type="ORF">RPERSI_LOCUS9049</name>
</gene>
<keyword evidence="2" id="KW-1185">Reference proteome</keyword>
<comment type="caution">
    <text evidence="1">The sequence shown here is derived from an EMBL/GenBank/DDBJ whole genome shotgun (WGS) entry which is preliminary data.</text>
</comment>
<evidence type="ECO:0000313" key="1">
    <source>
        <dbReference type="EMBL" id="CAG8679609.1"/>
    </source>
</evidence>
<protein>
    <submittedName>
        <fullName evidence="1">14118_t:CDS:1</fullName>
    </submittedName>
</protein>